<organism evidence="1 2">
    <name type="scientific">Paramecium sonneborni</name>
    <dbReference type="NCBI Taxonomy" id="65129"/>
    <lineage>
        <taxon>Eukaryota</taxon>
        <taxon>Sar</taxon>
        <taxon>Alveolata</taxon>
        <taxon>Ciliophora</taxon>
        <taxon>Intramacronucleata</taxon>
        <taxon>Oligohymenophorea</taxon>
        <taxon>Peniculida</taxon>
        <taxon>Parameciidae</taxon>
        <taxon>Paramecium</taxon>
    </lineage>
</organism>
<proteinExistence type="predicted"/>
<dbReference type="Proteomes" id="UP000692954">
    <property type="component" value="Unassembled WGS sequence"/>
</dbReference>
<gene>
    <name evidence="1" type="ORF">PSON_ATCC_30995.1.T0770221</name>
</gene>
<keyword evidence="2" id="KW-1185">Reference proteome</keyword>
<evidence type="ECO:0000313" key="2">
    <source>
        <dbReference type="Proteomes" id="UP000692954"/>
    </source>
</evidence>
<reference evidence="1" key="1">
    <citation type="submission" date="2021-01" db="EMBL/GenBank/DDBJ databases">
        <authorList>
            <consortium name="Genoscope - CEA"/>
            <person name="William W."/>
        </authorList>
    </citation>
    <scope>NUCLEOTIDE SEQUENCE</scope>
</reference>
<comment type="caution">
    <text evidence="1">The sequence shown here is derived from an EMBL/GenBank/DDBJ whole genome shotgun (WGS) entry which is preliminary data.</text>
</comment>
<accession>A0A8S1PIW7</accession>
<name>A0A8S1PIW7_9CILI</name>
<dbReference type="AlphaFoldDB" id="A0A8S1PIW7"/>
<protein>
    <submittedName>
        <fullName evidence="1">Uncharacterized protein</fullName>
    </submittedName>
</protein>
<evidence type="ECO:0000313" key="1">
    <source>
        <dbReference type="EMBL" id="CAD8102358.1"/>
    </source>
</evidence>
<sequence length="203" mass="24003">MKIGCLNPFNNQKQYLNTFNPYRLELSHMINKSYLTAHKLKNTNENYAVLYSYVSKIINLGAILLNYKQMISVIIYILTHLTYINSPTNVVLINQNINNWINYKINNKPDKVNYKSFQIVIIQIIWLQIKSLKCQLLQMNLTNQMLFQAIQIMMHYNTQNIVPLQLSFQNLRISNRRCYQSYISGLNLLQQANIQKGTFLFFH</sequence>
<dbReference type="EMBL" id="CAJJDN010000077">
    <property type="protein sequence ID" value="CAD8102358.1"/>
    <property type="molecule type" value="Genomic_DNA"/>
</dbReference>